<evidence type="ECO:0000256" key="8">
    <source>
        <dbReference type="ARBA" id="ARBA00031155"/>
    </source>
</evidence>
<dbReference type="InterPro" id="IPR013785">
    <property type="entry name" value="Aldolase_TIM"/>
</dbReference>
<keyword evidence="7 10" id="KW-0503">Monooxygenase</keyword>
<keyword evidence="5" id="KW-0288">FMN</keyword>
<evidence type="ECO:0000256" key="4">
    <source>
        <dbReference type="ARBA" id="ARBA00022630"/>
    </source>
</evidence>
<evidence type="ECO:0000313" key="10">
    <source>
        <dbReference type="EMBL" id="NMR20949.1"/>
    </source>
</evidence>
<comment type="cofactor">
    <cofactor evidence="1">
        <name>FMN</name>
        <dbReference type="ChEBI" id="CHEBI:58210"/>
    </cofactor>
</comment>
<dbReference type="SUPFAM" id="SSF51412">
    <property type="entry name" value="Inosine monophosphate dehydrogenase (IMPDH)"/>
    <property type="match status" value="1"/>
</dbReference>
<evidence type="ECO:0000256" key="9">
    <source>
        <dbReference type="ARBA" id="ARBA00049401"/>
    </source>
</evidence>
<dbReference type="PANTHER" id="PTHR42747:SF3">
    <property type="entry name" value="NITRONATE MONOOXYGENASE-RELATED"/>
    <property type="match status" value="1"/>
</dbReference>
<dbReference type="Proteomes" id="UP000562124">
    <property type="component" value="Unassembled WGS sequence"/>
</dbReference>
<sequence length="346" mass="35099">MLDGCRVPVVLAPMAGGPSTPELCAGVSEAGGLGFLAAGYLTAADLAARIDATRRLTDRPFGVNVFVPGSPGDAAAVAAYARRLEPEATRLGVGVGQARVDDDDWTATLDLLAGDPVPVVSFTFGCPAPEDVARLRDAGSEVWVTVTSAAEARLAQGSGADALVVQGAEAGGHRGGFTDADDATGLLALLQLVRVVSSLPMIAAGAIMTGAALAGVLAAGARAGALGTAFLRCPEAGTVDLHRQALARGDERSTRLTRAFTGRLARGLENRFLLEHSAHAPSAYPEVHFLTAPLRAAARAAGDAEAVNLWAGQAHPLGTELPAGEVVARVAAEARAAVEAVARLLV</sequence>
<dbReference type="AlphaFoldDB" id="A0A7Y0LZU2"/>
<gene>
    <name evidence="10" type="ORF">HIR71_12090</name>
</gene>
<comment type="caution">
    <text evidence="10">The sequence shown here is derived from an EMBL/GenBank/DDBJ whole genome shotgun (WGS) entry which is preliminary data.</text>
</comment>
<evidence type="ECO:0000256" key="7">
    <source>
        <dbReference type="ARBA" id="ARBA00023033"/>
    </source>
</evidence>
<organism evidence="10 11">
    <name type="scientific">Cellulomonas fimi</name>
    <dbReference type="NCBI Taxonomy" id="1708"/>
    <lineage>
        <taxon>Bacteria</taxon>
        <taxon>Bacillati</taxon>
        <taxon>Actinomycetota</taxon>
        <taxon>Actinomycetes</taxon>
        <taxon>Micrococcales</taxon>
        <taxon>Cellulomonadaceae</taxon>
        <taxon>Cellulomonas</taxon>
    </lineage>
</organism>
<evidence type="ECO:0000256" key="3">
    <source>
        <dbReference type="ARBA" id="ARBA00022575"/>
    </source>
</evidence>
<dbReference type="InterPro" id="IPR004136">
    <property type="entry name" value="NMO"/>
</dbReference>
<keyword evidence="4" id="KW-0285">Flavoprotein</keyword>
<dbReference type="GO" id="GO:0009636">
    <property type="term" value="P:response to toxic substance"/>
    <property type="evidence" value="ECO:0007669"/>
    <property type="project" value="UniProtKB-KW"/>
</dbReference>
<dbReference type="PANTHER" id="PTHR42747">
    <property type="entry name" value="NITRONATE MONOOXYGENASE-RELATED"/>
    <property type="match status" value="1"/>
</dbReference>
<evidence type="ECO:0000256" key="6">
    <source>
        <dbReference type="ARBA" id="ARBA00023002"/>
    </source>
</evidence>
<keyword evidence="3" id="KW-0216">Detoxification</keyword>
<evidence type="ECO:0000313" key="11">
    <source>
        <dbReference type="Proteomes" id="UP000562124"/>
    </source>
</evidence>
<dbReference type="GO" id="GO:0018580">
    <property type="term" value="F:nitronate monooxygenase activity"/>
    <property type="evidence" value="ECO:0007669"/>
    <property type="project" value="InterPro"/>
</dbReference>
<comment type="catalytic activity">
    <reaction evidence="9">
        <text>3 propionate 3-nitronate + 3 O2 + H2O = 3 3-oxopropanoate + 2 nitrate + nitrite + H2O2 + 3 H(+)</text>
        <dbReference type="Rhea" id="RHEA:57332"/>
        <dbReference type="ChEBI" id="CHEBI:15377"/>
        <dbReference type="ChEBI" id="CHEBI:15378"/>
        <dbReference type="ChEBI" id="CHEBI:15379"/>
        <dbReference type="ChEBI" id="CHEBI:16240"/>
        <dbReference type="ChEBI" id="CHEBI:16301"/>
        <dbReference type="ChEBI" id="CHEBI:17632"/>
        <dbReference type="ChEBI" id="CHEBI:33190"/>
        <dbReference type="ChEBI" id="CHEBI:136067"/>
    </reaction>
</comment>
<accession>A0A7Y0LZU2</accession>
<evidence type="ECO:0000256" key="2">
    <source>
        <dbReference type="ARBA" id="ARBA00009881"/>
    </source>
</evidence>
<keyword evidence="11" id="KW-1185">Reference proteome</keyword>
<name>A0A7Y0LZU2_CELFI</name>
<dbReference type="EMBL" id="JABCJJ010000020">
    <property type="protein sequence ID" value="NMR20949.1"/>
    <property type="molecule type" value="Genomic_DNA"/>
</dbReference>
<keyword evidence="6" id="KW-0560">Oxidoreductase</keyword>
<evidence type="ECO:0000256" key="5">
    <source>
        <dbReference type="ARBA" id="ARBA00022643"/>
    </source>
</evidence>
<comment type="similarity">
    <text evidence="2">Belongs to the nitronate monooxygenase family. NMO class I subfamily.</text>
</comment>
<dbReference type="Pfam" id="PF03060">
    <property type="entry name" value="NMO"/>
    <property type="match status" value="1"/>
</dbReference>
<proteinExistence type="inferred from homology"/>
<evidence type="ECO:0000256" key="1">
    <source>
        <dbReference type="ARBA" id="ARBA00001917"/>
    </source>
</evidence>
<reference evidence="10 11" key="1">
    <citation type="submission" date="2020-04" db="EMBL/GenBank/DDBJ databases">
        <title>Sequencing and Assembly of C. fimi.</title>
        <authorList>
            <person name="Ramsey A.R."/>
        </authorList>
    </citation>
    <scope>NUCLEOTIDE SEQUENCE [LARGE SCALE GENOMIC DNA]</scope>
    <source>
        <strain evidence="10 11">SB</strain>
    </source>
</reference>
<dbReference type="Gene3D" id="3.20.20.70">
    <property type="entry name" value="Aldolase class I"/>
    <property type="match status" value="1"/>
</dbReference>
<protein>
    <recommendedName>
        <fullName evidence="8">Propionate 3-nitronate monooxygenase</fullName>
    </recommendedName>
</protein>
<dbReference type="CDD" id="cd04730">
    <property type="entry name" value="NPD_like"/>
    <property type="match status" value="1"/>
</dbReference>